<dbReference type="EMBL" id="MQWD01000001">
    <property type="protein sequence ID" value="PAP76315.1"/>
    <property type="molecule type" value="Genomic_DNA"/>
</dbReference>
<feature type="transmembrane region" description="Helical" evidence="2">
    <location>
        <begin position="31"/>
        <end position="51"/>
    </location>
</feature>
<keyword evidence="3" id="KW-0732">Signal</keyword>
<feature type="transmembrane region" description="Helical" evidence="2">
    <location>
        <begin position="267"/>
        <end position="285"/>
    </location>
</feature>
<name>A0A271J025_9BACT</name>
<dbReference type="InterPro" id="IPR014600">
    <property type="entry name" value="UCP035905_mem"/>
</dbReference>
<reference evidence="4 5" key="1">
    <citation type="submission" date="2016-11" db="EMBL/GenBank/DDBJ databases">
        <title>Study of marine rhodopsin-containing bacteria.</title>
        <authorList>
            <person name="Yoshizawa S."/>
            <person name="Kumagai Y."/>
            <person name="Kogure K."/>
        </authorList>
    </citation>
    <scope>NUCLEOTIDE SEQUENCE [LARGE SCALE GENOMIC DNA]</scope>
    <source>
        <strain evidence="4 5">SAORIC-28</strain>
    </source>
</reference>
<dbReference type="PANTHER" id="PTHR38434:SF1">
    <property type="entry name" value="BLL2549 PROTEIN"/>
    <property type="match status" value="1"/>
</dbReference>
<feature type="chain" id="PRO_5012312192" description="DUF2339 domain-containing protein" evidence="3">
    <location>
        <begin position="22"/>
        <end position="908"/>
    </location>
</feature>
<feature type="transmembrane region" description="Helical" evidence="2">
    <location>
        <begin position="543"/>
        <end position="562"/>
    </location>
</feature>
<evidence type="ECO:0008006" key="6">
    <source>
        <dbReference type="Google" id="ProtNLM"/>
    </source>
</evidence>
<evidence type="ECO:0000256" key="3">
    <source>
        <dbReference type="SAM" id="SignalP"/>
    </source>
</evidence>
<dbReference type="PIRSF" id="PIRSF035905">
    <property type="entry name" value="UCP035905_mp"/>
    <property type="match status" value="1"/>
</dbReference>
<dbReference type="AlphaFoldDB" id="A0A271J025"/>
<feature type="transmembrane region" description="Helical" evidence="2">
    <location>
        <begin position="190"/>
        <end position="213"/>
    </location>
</feature>
<keyword evidence="2" id="KW-0472">Membrane</keyword>
<feature type="transmembrane region" description="Helical" evidence="2">
    <location>
        <begin position="747"/>
        <end position="766"/>
    </location>
</feature>
<feature type="transmembrane region" description="Helical" evidence="2">
    <location>
        <begin position="166"/>
        <end position="183"/>
    </location>
</feature>
<accession>A0A271J025</accession>
<keyword evidence="2" id="KW-1133">Transmembrane helix</keyword>
<feature type="transmembrane region" description="Helical" evidence="2">
    <location>
        <begin position="384"/>
        <end position="402"/>
    </location>
</feature>
<evidence type="ECO:0000313" key="4">
    <source>
        <dbReference type="EMBL" id="PAP76315.1"/>
    </source>
</evidence>
<evidence type="ECO:0000313" key="5">
    <source>
        <dbReference type="Proteomes" id="UP000216339"/>
    </source>
</evidence>
<feature type="transmembrane region" description="Helical" evidence="2">
    <location>
        <begin position="219"/>
        <end position="237"/>
    </location>
</feature>
<feature type="transmembrane region" description="Helical" evidence="2">
    <location>
        <begin position="244"/>
        <end position="261"/>
    </location>
</feature>
<organism evidence="4 5">
    <name type="scientific">Rubrivirga marina</name>
    <dbReference type="NCBI Taxonomy" id="1196024"/>
    <lineage>
        <taxon>Bacteria</taxon>
        <taxon>Pseudomonadati</taxon>
        <taxon>Rhodothermota</taxon>
        <taxon>Rhodothermia</taxon>
        <taxon>Rhodothermales</taxon>
        <taxon>Rubricoccaceae</taxon>
        <taxon>Rubrivirga</taxon>
    </lineage>
</organism>
<keyword evidence="5" id="KW-1185">Reference proteome</keyword>
<evidence type="ECO:0000256" key="2">
    <source>
        <dbReference type="SAM" id="Phobius"/>
    </source>
</evidence>
<evidence type="ECO:0000256" key="1">
    <source>
        <dbReference type="SAM" id="MobiDB-lite"/>
    </source>
</evidence>
<feature type="transmembrane region" description="Helical" evidence="2">
    <location>
        <begin position="409"/>
        <end position="427"/>
    </location>
</feature>
<dbReference type="Proteomes" id="UP000216339">
    <property type="component" value="Unassembled WGS sequence"/>
</dbReference>
<feature type="transmembrane region" description="Helical" evidence="2">
    <location>
        <begin position="574"/>
        <end position="592"/>
    </location>
</feature>
<feature type="transmembrane region" description="Helical" evidence="2">
    <location>
        <begin position="778"/>
        <end position="797"/>
    </location>
</feature>
<feature type="transmembrane region" description="Helical" evidence="2">
    <location>
        <begin position="463"/>
        <end position="484"/>
    </location>
</feature>
<gene>
    <name evidence="4" type="ORF">BSZ37_07580</name>
</gene>
<feature type="transmembrane region" description="Helical" evidence="2">
    <location>
        <begin position="292"/>
        <end position="310"/>
    </location>
</feature>
<keyword evidence="2" id="KW-0812">Transmembrane</keyword>
<proteinExistence type="predicted"/>
<feature type="transmembrane region" description="Helical" evidence="2">
    <location>
        <begin position="604"/>
        <end position="621"/>
    </location>
</feature>
<feature type="transmembrane region" description="Helical" evidence="2">
    <location>
        <begin position="657"/>
        <end position="674"/>
    </location>
</feature>
<feature type="transmembrane region" description="Helical" evidence="2">
    <location>
        <begin position="316"/>
        <end position="340"/>
    </location>
</feature>
<feature type="transmembrane region" description="Helical" evidence="2">
    <location>
        <begin position="433"/>
        <end position="451"/>
    </location>
</feature>
<protein>
    <recommendedName>
        <fullName evidence="6">DUF2339 domain-containing protein</fullName>
    </recommendedName>
</protein>
<comment type="caution">
    <text evidence="4">The sequence shown here is derived from an EMBL/GenBank/DDBJ whole genome shotgun (WGS) entry which is preliminary data.</text>
</comment>
<feature type="transmembrane region" description="Helical" evidence="2">
    <location>
        <begin position="134"/>
        <end position="154"/>
    </location>
</feature>
<feature type="compositionally biased region" description="Basic and acidic residues" evidence="1">
    <location>
        <begin position="92"/>
        <end position="103"/>
    </location>
</feature>
<dbReference type="InterPro" id="IPR019286">
    <property type="entry name" value="DUF2339_TM"/>
</dbReference>
<feature type="transmembrane region" description="Helical" evidence="2">
    <location>
        <begin position="352"/>
        <end position="372"/>
    </location>
</feature>
<feature type="transmembrane region" description="Helical" evidence="2">
    <location>
        <begin position="714"/>
        <end position="735"/>
    </location>
</feature>
<dbReference type="Pfam" id="PF10101">
    <property type="entry name" value="DUF2339"/>
    <property type="match status" value="1"/>
</dbReference>
<dbReference type="PANTHER" id="PTHR38434">
    <property type="entry name" value="BLL2549 PROTEIN"/>
    <property type="match status" value="1"/>
</dbReference>
<feature type="transmembrane region" description="Helical" evidence="2">
    <location>
        <begin position="627"/>
        <end position="645"/>
    </location>
</feature>
<feature type="signal peptide" evidence="3">
    <location>
        <begin position="1"/>
        <end position="21"/>
    </location>
</feature>
<feature type="transmembrane region" description="Helical" evidence="2">
    <location>
        <begin position="817"/>
        <end position="835"/>
    </location>
</feature>
<feature type="transmembrane region" description="Helical" evidence="2">
    <location>
        <begin position="867"/>
        <end position="886"/>
    </location>
</feature>
<feature type="transmembrane region" description="Helical" evidence="2">
    <location>
        <begin position="490"/>
        <end position="506"/>
    </location>
</feature>
<feature type="region of interest" description="Disordered" evidence="1">
    <location>
        <begin position="81"/>
        <end position="116"/>
    </location>
</feature>
<sequence>MRVLRFLLTALFVLVALWAAAETNDESVAVLALAVGVLVALRLVDGARLRALRQRVEALERGAASAPLAASAPPAADVPVLDVPDVGTPPEPARRVRPPTDRPRRARPSLPSLSLDDLPPPLRRAWDFATGGNLFARMGLLILFVGLGLLIRYAVAQGVISVEVRLAFVAAVGLGFVALGWRLRRGTPGFGLTLQGGGVATLYLTVYAAYALYGLLPSLLAIVLMGVVAVACGALAVVQNAPGLAVLGVTGGFAAPVLAGTAEGNHVLLLSYYALLNLGVLGAAWAKGWRSVAVVGFLSTFVTGGLWGGLSYRPEWFASVQPFVVLNFAIYLALAVRFALRTAKTGATPERALAVDGALVFGLPAATFVLQAGLVEGVVPFGRAWSAAVLAVVYLVGAGLLRQRAGVRLLADAFLAIGLAFATLALPLAFQRVVFGAMWVLEGAGLVWVGGRQGKRWMRLGGLALQAVAATFLFVEGVLAPSGTFLPETLTGWIVALGLGLSAYVLRPRPEAGSADLDAEAEGGEPEHTAVLAGPRWDRVERFAARAFLGFALFWWTTTAAVHVLDLAAERHQLAAMLGAAALSAALFLGLGRALGWAALRASSFGLVGAGWALWGVALVTEADAVAQWRGLAWLAVFAVAWLALRVERAHRLRAPAFMGTVWLAVAVLAWALADTVGAATAGGWATGAAGAVIAVGLLLAVRIPATAAAARTWEWSVAGLVLAATLWTLGSWSSAGAADPLPTLPALNPLGLPTIAILLGLRAAWRVLPDWRRALDVLVGALGFGALTVEVFRGAHALGAAPWTADGLYTSSTAQAALAVTWTVLALVLAVAAVRRESRGLWFFGAAVFGAVVLKLFLVDLSQAEALVRIVAFIAVGAIGLLIGYRAPLPPRRAEAVRSEETSSPPP</sequence>
<feature type="transmembrane region" description="Helical" evidence="2">
    <location>
        <begin position="680"/>
        <end position="702"/>
    </location>
</feature>
<feature type="transmembrane region" description="Helical" evidence="2">
    <location>
        <begin position="842"/>
        <end position="861"/>
    </location>
</feature>